<dbReference type="AlphaFoldDB" id="A0A1V8TUU9"/>
<dbReference type="Proteomes" id="UP000192596">
    <property type="component" value="Unassembled WGS sequence"/>
</dbReference>
<evidence type="ECO:0000313" key="4">
    <source>
        <dbReference type="Proteomes" id="UP000192596"/>
    </source>
</evidence>
<comment type="caution">
    <text evidence="3">The sequence shown here is derived from an EMBL/GenBank/DDBJ whole genome shotgun (WGS) entry which is preliminary data.</text>
</comment>
<reference evidence="4" key="1">
    <citation type="submission" date="2017-03" db="EMBL/GenBank/DDBJ databases">
        <title>Genomes of endolithic fungi from Antarctica.</title>
        <authorList>
            <person name="Coleine C."/>
            <person name="Masonjones S."/>
            <person name="Stajich J.E."/>
        </authorList>
    </citation>
    <scope>NUCLEOTIDE SEQUENCE [LARGE SCALE GENOMIC DNA]</scope>
    <source>
        <strain evidence="4">CCFEE 5527</strain>
    </source>
</reference>
<gene>
    <name evidence="3" type="ORF">B0A48_00547</name>
</gene>
<proteinExistence type="predicted"/>
<accession>A0A1V8TUU9</accession>
<evidence type="ECO:0000256" key="1">
    <source>
        <dbReference type="SAM" id="MobiDB-lite"/>
    </source>
</evidence>
<evidence type="ECO:0000256" key="2">
    <source>
        <dbReference type="SAM" id="Phobius"/>
    </source>
</evidence>
<dbReference type="EMBL" id="NAJO01000001">
    <property type="protein sequence ID" value="OQO15165.1"/>
    <property type="molecule type" value="Genomic_DNA"/>
</dbReference>
<keyword evidence="2" id="KW-0472">Membrane</keyword>
<dbReference type="InParanoid" id="A0A1V8TUU9"/>
<organism evidence="3 4">
    <name type="scientific">Cryoendolithus antarcticus</name>
    <dbReference type="NCBI Taxonomy" id="1507870"/>
    <lineage>
        <taxon>Eukaryota</taxon>
        <taxon>Fungi</taxon>
        <taxon>Dikarya</taxon>
        <taxon>Ascomycota</taxon>
        <taxon>Pezizomycotina</taxon>
        <taxon>Dothideomycetes</taxon>
        <taxon>Dothideomycetidae</taxon>
        <taxon>Cladosporiales</taxon>
        <taxon>Cladosporiaceae</taxon>
        <taxon>Cryoendolithus</taxon>
    </lineage>
</organism>
<protein>
    <submittedName>
        <fullName evidence="3">Uncharacterized protein</fullName>
    </submittedName>
</protein>
<dbReference type="OrthoDB" id="3944567at2759"/>
<evidence type="ECO:0000313" key="3">
    <source>
        <dbReference type="EMBL" id="OQO15165.1"/>
    </source>
</evidence>
<feature type="transmembrane region" description="Helical" evidence="2">
    <location>
        <begin position="63"/>
        <end position="84"/>
    </location>
</feature>
<keyword evidence="2" id="KW-0812">Transmembrane</keyword>
<feature type="transmembrane region" description="Helical" evidence="2">
    <location>
        <begin position="109"/>
        <end position="131"/>
    </location>
</feature>
<feature type="region of interest" description="Disordered" evidence="1">
    <location>
        <begin position="361"/>
        <end position="385"/>
    </location>
</feature>
<keyword evidence="4" id="KW-1185">Reference proteome</keyword>
<sequence>MYLVESGAVTYAMLPSAIVMLAASGTTLIAISLHNVMIHRLWHADRTKCVGRLGPCRRFTKPAFYLALLCWIAAAALNLTFTFLRQSFCSVKQAQAGELPMFDFGVPCYLQRSTIGAALLAVVISALFVILRLRVRITASCHLFGIARPPPAYLPTSRKQGEFDFEDPLNNKRLRSDMSFKCRSTSSLTLVNSTESSENDLYFLAPTRPEKAYGLGIWAPQHHDMAMTASRPSFLAPRPSLKTISSYTAGIAKVPDPESPMPVLPAYFPGKVDDLVHEPRAALMKRGRESRKTIRRVPPSPILGFRGLTRCESLSSVYSRDVSGIRAPHPLPPRPNPLAEHISSFGCSGVKYSTQPLPTTSIAGSNIPRGPEPGPRTVSASSNTSTAIDDAATLQARLPRASSPSSMHTSVGPEERALNVLLHSQCGLRYGCLHRAATGRGDLNGTCRWTPMEVKKRSHCIMTGARQSVGIAV</sequence>
<dbReference type="STRING" id="1507870.A0A1V8TUU9"/>
<name>A0A1V8TUU9_9PEZI</name>
<feature type="transmembrane region" description="Helical" evidence="2">
    <location>
        <begin position="12"/>
        <end position="33"/>
    </location>
</feature>
<keyword evidence="2" id="KW-1133">Transmembrane helix</keyword>